<keyword evidence="2" id="KW-0808">Transferase</keyword>
<evidence type="ECO:0000256" key="5">
    <source>
        <dbReference type="ARBA" id="ARBA00022840"/>
    </source>
</evidence>
<dbReference type="EMBL" id="CAJJDP010000023">
    <property type="protein sequence ID" value="CAD8149971.1"/>
    <property type="molecule type" value="Genomic_DNA"/>
</dbReference>
<name>A0A8S1T7T8_PAROT</name>
<dbReference type="GO" id="GO:0004674">
    <property type="term" value="F:protein serine/threonine kinase activity"/>
    <property type="evidence" value="ECO:0007669"/>
    <property type="project" value="UniProtKB-EC"/>
</dbReference>
<dbReference type="Pfam" id="PF00069">
    <property type="entry name" value="Pkinase"/>
    <property type="match status" value="1"/>
</dbReference>
<keyword evidence="4" id="KW-0418">Kinase</keyword>
<evidence type="ECO:0000256" key="1">
    <source>
        <dbReference type="ARBA" id="ARBA00012513"/>
    </source>
</evidence>
<gene>
    <name evidence="7" type="ORF">POCTA_138.1.T0230097</name>
</gene>
<dbReference type="PANTHER" id="PTHR43671:SF13">
    <property type="entry name" value="SERINE_THREONINE-PROTEIN KINASE NEK2"/>
    <property type="match status" value="1"/>
</dbReference>
<dbReference type="InterPro" id="IPR008271">
    <property type="entry name" value="Ser/Thr_kinase_AS"/>
</dbReference>
<comment type="caution">
    <text evidence="7">The sequence shown here is derived from an EMBL/GenBank/DDBJ whole genome shotgun (WGS) entry which is preliminary data.</text>
</comment>
<proteinExistence type="predicted"/>
<evidence type="ECO:0000313" key="8">
    <source>
        <dbReference type="Proteomes" id="UP000683925"/>
    </source>
</evidence>
<dbReference type="SMART" id="SM00220">
    <property type="entry name" value="S_TKc"/>
    <property type="match status" value="1"/>
</dbReference>
<dbReference type="OrthoDB" id="248923at2759"/>
<dbReference type="PROSITE" id="PS50011">
    <property type="entry name" value="PROTEIN_KINASE_DOM"/>
    <property type="match status" value="1"/>
</dbReference>
<feature type="domain" description="Protein kinase" evidence="6">
    <location>
        <begin position="1"/>
        <end position="218"/>
    </location>
</feature>
<dbReference type="Proteomes" id="UP000683925">
    <property type="component" value="Unassembled WGS sequence"/>
</dbReference>
<keyword evidence="3" id="KW-0547">Nucleotide-binding</keyword>
<evidence type="ECO:0000256" key="4">
    <source>
        <dbReference type="ARBA" id="ARBA00022777"/>
    </source>
</evidence>
<protein>
    <recommendedName>
        <fullName evidence="1">non-specific serine/threonine protein kinase</fullName>
        <ecNumber evidence="1">2.7.11.1</ecNumber>
    </recommendedName>
</protein>
<dbReference type="EC" id="2.7.11.1" evidence="1"/>
<dbReference type="GO" id="GO:0005524">
    <property type="term" value="F:ATP binding"/>
    <property type="evidence" value="ECO:0007669"/>
    <property type="project" value="UniProtKB-KW"/>
</dbReference>
<dbReference type="PROSITE" id="PS00108">
    <property type="entry name" value="PROTEIN_KINASE_ST"/>
    <property type="match status" value="1"/>
</dbReference>
<accession>A0A8S1T7T8</accession>
<evidence type="ECO:0000256" key="3">
    <source>
        <dbReference type="ARBA" id="ARBA00022741"/>
    </source>
</evidence>
<evidence type="ECO:0000259" key="6">
    <source>
        <dbReference type="PROSITE" id="PS50011"/>
    </source>
</evidence>
<dbReference type="InterPro" id="IPR000719">
    <property type="entry name" value="Prot_kinase_dom"/>
</dbReference>
<sequence>MESKLQNFEILNKLGSGAYSSVFVLQHLFIMRMQFHIKNALLRITIYGMAVVYTEGGDLLQKIQRYVKIKQMIPELEIWQVGMQVLQGFRALHHKKILHRDLKCANIFLYENGHVELGDFNVSKMAKNGLVYTQTGTPYYASPEVWQDKPYDHKADLRSLGCVVNEMCALKPNSYSHILQLDPLELKIWMVYINLFLKNNINQSLQAIPKNQCNQSKV</sequence>
<evidence type="ECO:0000256" key="2">
    <source>
        <dbReference type="ARBA" id="ARBA00022679"/>
    </source>
</evidence>
<dbReference type="AlphaFoldDB" id="A0A8S1T7T8"/>
<dbReference type="InterPro" id="IPR050660">
    <property type="entry name" value="NEK_Ser/Thr_kinase"/>
</dbReference>
<reference evidence="7" key="1">
    <citation type="submission" date="2021-01" db="EMBL/GenBank/DDBJ databases">
        <authorList>
            <consortium name="Genoscope - CEA"/>
            <person name="William W."/>
        </authorList>
    </citation>
    <scope>NUCLEOTIDE SEQUENCE</scope>
</reference>
<organism evidence="7 8">
    <name type="scientific">Paramecium octaurelia</name>
    <dbReference type="NCBI Taxonomy" id="43137"/>
    <lineage>
        <taxon>Eukaryota</taxon>
        <taxon>Sar</taxon>
        <taxon>Alveolata</taxon>
        <taxon>Ciliophora</taxon>
        <taxon>Intramacronucleata</taxon>
        <taxon>Oligohymenophorea</taxon>
        <taxon>Peniculida</taxon>
        <taxon>Parameciidae</taxon>
        <taxon>Paramecium</taxon>
    </lineage>
</organism>
<dbReference type="PANTHER" id="PTHR43671">
    <property type="entry name" value="SERINE/THREONINE-PROTEIN KINASE NEK"/>
    <property type="match status" value="1"/>
</dbReference>
<keyword evidence="5" id="KW-0067">ATP-binding</keyword>
<keyword evidence="8" id="KW-1185">Reference proteome</keyword>
<evidence type="ECO:0000313" key="7">
    <source>
        <dbReference type="EMBL" id="CAD8149971.1"/>
    </source>
</evidence>